<dbReference type="GO" id="GO:0006515">
    <property type="term" value="P:protein quality control for misfolded or incompletely synthesized proteins"/>
    <property type="evidence" value="ECO:0007669"/>
    <property type="project" value="TreeGrafter"/>
</dbReference>
<dbReference type="Proteomes" id="UP000256562">
    <property type="component" value="Unassembled WGS sequence"/>
</dbReference>
<dbReference type="GO" id="GO:0004176">
    <property type="term" value="F:ATP-dependent peptidase activity"/>
    <property type="evidence" value="ECO:0007669"/>
    <property type="project" value="TreeGrafter"/>
</dbReference>
<dbReference type="InterPro" id="IPR023562">
    <property type="entry name" value="ClpP/TepA"/>
</dbReference>
<dbReference type="Gene3D" id="3.90.226.10">
    <property type="entry name" value="2-enoyl-CoA Hydratase, Chain A, domain 1"/>
    <property type="match status" value="1"/>
</dbReference>
<evidence type="ECO:0000256" key="4">
    <source>
        <dbReference type="SAM" id="MobiDB-lite"/>
    </source>
</evidence>
<dbReference type="GO" id="GO:0004252">
    <property type="term" value="F:serine-type endopeptidase activity"/>
    <property type="evidence" value="ECO:0007669"/>
    <property type="project" value="TreeGrafter"/>
</dbReference>
<name>A0A3E0IKI5_9STAP</name>
<dbReference type="GO" id="GO:0051117">
    <property type="term" value="F:ATPase binding"/>
    <property type="evidence" value="ECO:0007669"/>
    <property type="project" value="TreeGrafter"/>
</dbReference>
<dbReference type="PANTHER" id="PTHR10381:SF70">
    <property type="entry name" value="ATP-DEPENDENT CLP PROTEASE PROTEOLYTIC SUBUNIT"/>
    <property type="match status" value="1"/>
</dbReference>
<dbReference type="OrthoDB" id="9806592at2"/>
<dbReference type="SUPFAM" id="SSF52096">
    <property type="entry name" value="ClpP/crotonase"/>
    <property type="match status" value="1"/>
</dbReference>
<dbReference type="NCBIfam" id="NF045542">
    <property type="entry name" value="Clp_rel_HeadMat"/>
    <property type="match status" value="1"/>
</dbReference>
<dbReference type="InterPro" id="IPR029045">
    <property type="entry name" value="ClpP/crotonase-like_dom_sf"/>
</dbReference>
<reference evidence="5 6" key="1">
    <citation type="journal article" date="2018" name="Vet. Microbiol.">
        <title>Characterisation of Staphylococcus felis isolated from cats using whole genome sequencing.</title>
        <authorList>
            <person name="Worthing K."/>
            <person name="Pang S."/>
            <person name="Trott D.J."/>
            <person name="Abraham S."/>
            <person name="Coombs G.W."/>
            <person name="Jordan D."/>
            <person name="McIntyre L."/>
            <person name="Davies M.R."/>
            <person name="Norris J."/>
        </authorList>
    </citation>
    <scope>NUCLEOTIDE SEQUENCE [LARGE SCALE GENOMIC DNA]</scope>
    <source>
        <strain evidence="5 6">F9</strain>
    </source>
</reference>
<keyword evidence="2" id="KW-0378">Hydrolase</keyword>
<dbReference type="RefSeq" id="WP_116095469.1">
    <property type="nucleotide sequence ID" value="NZ_QKXQ01000736.1"/>
</dbReference>
<keyword evidence="1 5" id="KW-0645">Protease</keyword>
<feature type="compositionally biased region" description="Polar residues" evidence="4">
    <location>
        <begin position="255"/>
        <end position="270"/>
    </location>
</feature>
<proteinExistence type="predicted"/>
<dbReference type="GO" id="GO:0009368">
    <property type="term" value="C:endopeptidase Clp complex"/>
    <property type="evidence" value="ECO:0007669"/>
    <property type="project" value="TreeGrafter"/>
</dbReference>
<protein>
    <submittedName>
        <fullName evidence="5">Clp protease ClpP</fullName>
    </submittedName>
</protein>
<comment type="caution">
    <text evidence="5">The sequence shown here is derived from an EMBL/GenBank/DDBJ whole genome shotgun (WGS) entry which is preliminary data.</text>
</comment>
<dbReference type="EMBL" id="QKXQ01000736">
    <property type="protein sequence ID" value="REH88582.1"/>
    <property type="molecule type" value="Genomic_DNA"/>
</dbReference>
<gene>
    <name evidence="5" type="ORF">DOS83_14075</name>
</gene>
<dbReference type="CDD" id="cd07016">
    <property type="entry name" value="S14_ClpP_1"/>
    <property type="match status" value="1"/>
</dbReference>
<dbReference type="AlphaFoldDB" id="A0A3E0IKI5"/>
<keyword evidence="3" id="KW-0720">Serine protease</keyword>
<organism evidence="5 6">
    <name type="scientific">Staphylococcus felis</name>
    <dbReference type="NCBI Taxonomy" id="46127"/>
    <lineage>
        <taxon>Bacteria</taxon>
        <taxon>Bacillati</taxon>
        <taxon>Bacillota</taxon>
        <taxon>Bacilli</taxon>
        <taxon>Bacillales</taxon>
        <taxon>Staphylococcaceae</taxon>
        <taxon>Staphylococcus</taxon>
    </lineage>
</organism>
<evidence type="ECO:0000313" key="6">
    <source>
        <dbReference type="Proteomes" id="UP000256562"/>
    </source>
</evidence>
<dbReference type="Pfam" id="PF00574">
    <property type="entry name" value="CLP_protease"/>
    <property type="match status" value="1"/>
</dbReference>
<evidence type="ECO:0000256" key="2">
    <source>
        <dbReference type="ARBA" id="ARBA00022801"/>
    </source>
</evidence>
<dbReference type="PANTHER" id="PTHR10381">
    <property type="entry name" value="ATP-DEPENDENT CLP PROTEASE PROTEOLYTIC SUBUNIT"/>
    <property type="match status" value="1"/>
</dbReference>
<accession>A0A3E0IKI5</accession>
<feature type="compositionally biased region" description="Basic and acidic residues" evidence="4">
    <location>
        <begin position="234"/>
        <end position="253"/>
    </location>
</feature>
<evidence type="ECO:0000313" key="5">
    <source>
        <dbReference type="EMBL" id="REH88582.1"/>
    </source>
</evidence>
<sequence length="270" mass="30033">MDKVIPKFKNEIKNNTHILTLNGVVASDEFDNTISSKFVQNSLNGTDKDIVIKLASGGGDAFEGINIYNYLKSLKNHVTVEITSIAASAASIIAMGADKIVMHTGANMMIHEASLMAFGDKSTLQKALNAVESANKSIVEIYHERTGVDKDKIIDMMAEETWFTADEAVMQKFADEKYFKKEVTNMDKKQLVASLKEQQKLLAQMISNVEEEPQVPEKQDESDTSEQRISSIESEIKNIKSRLDDLEGDKGGEDSPQSQKPQNKFNKFAF</sequence>
<feature type="region of interest" description="Disordered" evidence="4">
    <location>
        <begin position="210"/>
        <end position="270"/>
    </location>
</feature>
<evidence type="ECO:0000256" key="3">
    <source>
        <dbReference type="ARBA" id="ARBA00022825"/>
    </source>
</evidence>
<evidence type="ECO:0000256" key="1">
    <source>
        <dbReference type="ARBA" id="ARBA00022670"/>
    </source>
</evidence>